<evidence type="ECO:0000313" key="1">
    <source>
        <dbReference type="EMBL" id="EOZ99337.1"/>
    </source>
</evidence>
<reference evidence="1 2" key="1">
    <citation type="journal article" date="2013" name="Genome Announc.">
        <title>Draft Genome Sequence of Indibacter alkaliphilus Strain LW1T, Isolated from Lonar Lake, a Haloalkaline Lake in the Buldana District of Maharashtra, India.</title>
        <authorList>
            <person name="Singh A."/>
            <person name="Kumar Jangir P."/>
            <person name="Sharma R."/>
            <person name="Singh A."/>
            <person name="Kumar Pinnaka A."/>
            <person name="Shivaji S."/>
        </authorList>
    </citation>
    <scope>NUCLEOTIDE SEQUENCE [LARGE SCALE GENOMIC DNA]</scope>
    <source>
        <strain evidence="2">CCUG 57479 / KCTC 22604 / LW1</strain>
    </source>
</reference>
<keyword evidence="2" id="KW-1185">Reference proteome</keyword>
<proteinExistence type="predicted"/>
<dbReference type="STRING" id="1189612.A33Q_0715"/>
<dbReference type="EMBL" id="ALWO02000014">
    <property type="protein sequence ID" value="EOZ99337.1"/>
    <property type="molecule type" value="Genomic_DNA"/>
</dbReference>
<dbReference type="AlphaFoldDB" id="S2DK48"/>
<gene>
    <name evidence="1" type="ORF">A33Q_0715</name>
</gene>
<name>S2DK48_INDAL</name>
<organism evidence="1 2">
    <name type="scientific">Indibacter alkaliphilus (strain CCUG 57479 / KCTC 22604 / LW1)</name>
    <dbReference type="NCBI Taxonomy" id="1189612"/>
    <lineage>
        <taxon>Bacteria</taxon>
        <taxon>Pseudomonadati</taxon>
        <taxon>Bacteroidota</taxon>
        <taxon>Cytophagia</taxon>
        <taxon>Cytophagales</taxon>
        <taxon>Cyclobacteriaceae</taxon>
    </lineage>
</organism>
<dbReference type="Proteomes" id="UP000006073">
    <property type="component" value="Unassembled WGS sequence"/>
</dbReference>
<dbReference type="RefSeq" id="WP_009034841.1">
    <property type="nucleotide sequence ID" value="NZ_ALWO02000014.1"/>
</dbReference>
<accession>S2DK48</accession>
<comment type="caution">
    <text evidence="1">The sequence shown here is derived from an EMBL/GenBank/DDBJ whole genome shotgun (WGS) entry which is preliminary data.</text>
</comment>
<evidence type="ECO:0000313" key="2">
    <source>
        <dbReference type="Proteomes" id="UP000006073"/>
    </source>
</evidence>
<protein>
    <recommendedName>
        <fullName evidence="3">Class IIb bacteriocin, lactobin A/cerein 7B family</fullName>
    </recommendedName>
</protein>
<evidence type="ECO:0008006" key="3">
    <source>
        <dbReference type="Google" id="ProtNLM"/>
    </source>
</evidence>
<sequence length="63" mass="6794">MEKFEELSFEETVEVKGGLTWAALAGAVAMGLLLEAMMNPKSTIDAMKGGWDRAGELEKYAGL</sequence>